<dbReference type="InterPro" id="IPR013424">
    <property type="entry name" value="Ice-binding_C"/>
</dbReference>
<feature type="domain" description="Ice-binding protein C-terminal" evidence="3">
    <location>
        <begin position="46"/>
        <end position="70"/>
    </location>
</feature>
<protein>
    <submittedName>
        <fullName evidence="4">PEP-CTERM sorting domain-containing protein</fullName>
    </submittedName>
</protein>
<keyword evidence="1" id="KW-0812">Transmembrane</keyword>
<accession>A0A953M2C3</accession>
<comment type="caution">
    <text evidence="4">The sequence shown here is derived from an EMBL/GenBank/DDBJ whole genome shotgun (WGS) entry which is preliminary data.</text>
</comment>
<evidence type="ECO:0000259" key="3">
    <source>
        <dbReference type="Pfam" id="PF07589"/>
    </source>
</evidence>
<feature type="transmembrane region" description="Helical" evidence="1">
    <location>
        <begin position="46"/>
        <end position="65"/>
    </location>
</feature>
<reference evidence="4" key="1">
    <citation type="journal article" date="2021" name="bioRxiv">
        <title>Unraveling nitrogen, sulfur and carbon metabolic pathways and microbial community transcriptional responses to substrate deprivation and toxicity stresses in a bioreactor mimicking anoxic brackish coastal sediment conditions.</title>
        <authorList>
            <person name="Martins P.D."/>
            <person name="Echeveste M.J."/>
            <person name="Arshad A."/>
            <person name="Kurth J."/>
            <person name="Ouboter H."/>
            <person name="Jetten M.S.M."/>
            <person name="Welte C.U."/>
        </authorList>
    </citation>
    <scope>NUCLEOTIDE SEQUENCE</scope>
    <source>
        <strain evidence="4">MAG_39</strain>
    </source>
</reference>
<name>A0A953M2C3_9BACT</name>
<dbReference type="EMBL" id="JAIOIV010000110">
    <property type="protein sequence ID" value="MBZ0157338.1"/>
    <property type="molecule type" value="Genomic_DNA"/>
</dbReference>
<sequence length="78" mass="8317">MKRIYQHTAACAFLLQAMPALALPFSTPPPYPAETITPAFVTALSPIPEPSILLFLGAGLLLIGLKGQRKTGRGKGRE</sequence>
<evidence type="ECO:0000313" key="4">
    <source>
        <dbReference type="EMBL" id="MBZ0157338.1"/>
    </source>
</evidence>
<reference evidence="4" key="2">
    <citation type="submission" date="2021-08" db="EMBL/GenBank/DDBJ databases">
        <authorList>
            <person name="Dalcin Martins P."/>
        </authorList>
    </citation>
    <scope>NUCLEOTIDE SEQUENCE</scope>
    <source>
        <strain evidence="4">MAG_39</strain>
    </source>
</reference>
<dbReference type="AlphaFoldDB" id="A0A953M2C3"/>
<keyword evidence="1" id="KW-0472">Membrane</keyword>
<feature type="chain" id="PRO_5037522141" evidence="2">
    <location>
        <begin position="23"/>
        <end position="78"/>
    </location>
</feature>
<dbReference type="Pfam" id="PF07589">
    <property type="entry name" value="PEP-CTERM"/>
    <property type="match status" value="1"/>
</dbReference>
<feature type="signal peptide" evidence="2">
    <location>
        <begin position="1"/>
        <end position="22"/>
    </location>
</feature>
<organism evidence="4 5">
    <name type="scientific">Candidatus Nitrobium versatile</name>
    <dbReference type="NCBI Taxonomy" id="2884831"/>
    <lineage>
        <taxon>Bacteria</taxon>
        <taxon>Pseudomonadati</taxon>
        <taxon>Nitrospirota</taxon>
        <taxon>Nitrospiria</taxon>
        <taxon>Nitrospirales</taxon>
        <taxon>Nitrospiraceae</taxon>
        <taxon>Candidatus Nitrobium</taxon>
    </lineage>
</organism>
<dbReference type="Proteomes" id="UP000705867">
    <property type="component" value="Unassembled WGS sequence"/>
</dbReference>
<proteinExistence type="predicted"/>
<keyword evidence="2" id="KW-0732">Signal</keyword>
<evidence type="ECO:0000256" key="2">
    <source>
        <dbReference type="SAM" id="SignalP"/>
    </source>
</evidence>
<evidence type="ECO:0000256" key="1">
    <source>
        <dbReference type="SAM" id="Phobius"/>
    </source>
</evidence>
<keyword evidence="1" id="KW-1133">Transmembrane helix</keyword>
<gene>
    <name evidence="4" type="ORF">K8I29_14150</name>
</gene>
<evidence type="ECO:0000313" key="5">
    <source>
        <dbReference type="Proteomes" id="UP000705867"/>
    </source>
</evidence>